<keyword evidence="4" id="KW-1185">Reference proteome</keyword>
<accession>W3VJJ6</accession>
<sequence length="597" mass="64789">MSGTGFDTSFPHFSQDPVADASCNAPVLSQAFRSTDLKATSECVAPYNYIDPAKALGSQSVASFGQSIISPTQNLRSAPADTQYSSCDEDAEGEPDESYTAELSFWSTELGDASGSTATTFAPAEASFPFVESCSALGGGMLERTAKHGDTPIELDLPCEADATAESSRYAPAELQPMAASTSVADKRSSGKKRRRSSPKRLTDYCTSNKASLYSAPAKNKAARSQTAASSSKAAANTRVADVSERQSPAMASDSPGSGASGVSSPSTPSGKFKLRKKDEVPRRSLAALLTPPRERRAGFFEDASQDARDWRKAVTPEPPLELADKNGIAAGESAGLAHKSEADEMPEMVFADLEETEDVKPATFVDKGQRVLPAGWEIHSGFPLLYQRYLVPSSVSPEVLEMLVRGLGDADYDDELRDTVDRAQSVHGAFNKPRSILDLYTPRFVKGVGVDKVGMCPVCYEEGQVRFFKTKFSAYNYHLQNFHGVSALTGLPFTPPAEFRVRAQPHAKPKERKQLIQGHCHGCELWIDMQGPKQTDLKVAEIYWWKHAQSCHRKACTPDGIAGYFVENQWFHRVHAVLEMIGGYDSEINKLLAGPK</sequence>
<feature type="region of interest" description="Disordered" evidence="1">
    <location>
        <begin position="74"/>
        <end position="95"/>
    </location>
</feature>
<comment type="caution">
    <text evidence="3">The sequence shown here is derived from an EMBL/GenBank/DDBJ whole genome shotgun (WGS) entry which is preliminary data.</text>
</comment>
<proteinExistence type="predicted"/>
<evidence type="ECO:0000313" key="4">
    <source>
        <dbReference type="Proteomes" id="UP000019462"/>
    </source>
</evidence>
<feature type="region of interest" description="Disordered" evidence="1">
    <location>
        <begin position="165"/>
        <end position="279"/>
    </location>
</feature>
<dbReference type="EMBL" id="AWNI01000013">
    <property type="protein sequence ID" value="ETS61818.1"/>
    <property type="molecule type" value="Genomic_DNA"/>
</dbReference>
<feature type="compositionally biased region" description="Low complexity" evidence="1">
    <location>
        <begin position="223"/>
        <end position="236"/>
    </location>
</feature>
<feature type="compositionally biased region" description="Polar residues" evidence="1">
    <location>
        <begin position="74"/>
        <end position="86"/>
    </location>
</feature>
<feature type="compositionally biased region" description="Basic residues" evidence="1">
    <location>
        <begin position="190"/>
        <end position="199"/>
    </location>
</feature>
<feature type="compositionally biased region" description="Low complexity" evidence="1">
    <location>
        <begin position="248"/>
        <end position="271"/>
    </location>
</feature>
<evidence type="ECO:0000259" key="2">
    <source>
        <dbReference type="Pfam" id="PF14616"/>
    </source>
</evidence>
<dbReference type="Proteomes" id="UP000019462">
    <property type="component" value="Unassembled WGS sequence"/>
</dbReference>
<name>W3VJJ6_MOEAP</name>
<reference evidence="3 4" key="1">
    <citation type="journal article" date="2014" name="Genome Announc.">
        <title>Genome sequence of the basidiomycetous fungus Pseudozyma aphidis DSM70725, an efficient producer of biosurfactant mannosylerythritol lipids.</title>
        <authorList>
            <person name="Lorenz S."/>
            <person name="Guenther M."/>
            <person name="Grumaz C."/>
            <person name="Rupp S."/>
            <person name="Zibek S."/>
            <person name="Sohn K."/>
        </authorList>
    </citation>
    <scope>NUCLEOTIDE SEQUENCE [LARGE SCALE GENOMIC DNA]</scope>
    <source>
        <strain evidence="4">ATCC 32657 / CBS 517.83 / DSM 70725 / JCM 10318 / NBRC 10182 / NRRL Y-7954 / St-0401</strain>
    </source>
</reference>
<gene>
    <name evidence="3" type="ORF">PaG_03919</name>
</gene>
<dbReference type="HOGENOM" id="CLU_419882_0_0_1"/>
<dbReference type="PANTHER" id="PTHR28125:SF2">
    <property type="entry name" value="MEIOTIC EXPRESSION UP-REGULATED PROTEIN 26"/>
    <property type="match status" value="1"/>
</dbReference>
<dbReference type="OrthoDB" id="5595379at2759"/>
<evidence type="ECO:0000256" key="1">
    <source>
        <dbReference type="SAM" id="MobiDB-lite"/>
    </source>
</evidence>
<dbReference type="Pfam" id="PF14616">
    <property type="entry name" value="Rua1_C"/>
    <property type="match status" value="1"/>
</dbReference>
<dbReference type="AlphaFoldDB" id="W3VJJ6"/>
<dbReference type="InterPro" id="IPR028012">
    <property type="entry name" value="Rua1_C"/>
</dbReference>
<dbReference type="PANTHER" id="PTHR28125">
    <property type="entry name" value="MEIOTIC EXPRESSION UP-REGULATED PROTEIN 26"/>
    <property type="match status" value="1"/>
</dbReference>
<feature type="domain" description="Transcription regulator Rua1 C-terminal" evidence="2">
    <location>
        <begin position="436"/>
        <end position="553"/>
    </location>
</feature>
<evidence type="ECO:0000313" key="3">
    <source>
        <dbReference type="EMBL" id="ETS61818.1"/>
    </source>
</evidence>
<protein>
    <recommendedName>
        <fullName evidence="2">Transcription regulator Rua1 C-terminal domain-containing protein</fullName>
    </recommendedName>
</protein>
<organism evidence="3 4">
    <name type="scientific">Moesziomyces aphidis</name>
    <name type="common">Pseudozyma aphidis</name>
    <dbReference type="NCBI Taxonomy" id="84754"/>
    <lineage>
        <taxon>Eukaryota</taxon>
        <taxon>Fungi</taxon>
        <taxon>Dikarya</taxon>
        <taxon>Basidiomycota</taxon>
        <taxon>Ustilaginomycotina</taxon>
        <taxon>Ustilaginomycetes</taxon>
        <taxon>Ustilaginales</taxon>
        <taxon>Ustilaginaceae</taxon>
        <taxon>Moesziomyces</taxon>
    </lineage>
</organism>